<keyword evidence="4" id="KW-0804">Transcription</keyword>
<gene>
    <name evidence="6" type="ORF">H9741_08635</name>
</gene>
<dbReference type="AlphaFoldDB" id="A0A9D1V9E8"/>
<dbReference type="Pfam" id="PF13407">
    <property type="entry name" value="Peripla_BP_4"/>
    <property type="match status" value="1"/>
</dbReference>
<name>A0A9D1V9E8_9FIRM</name>
<evidence type="ECO:0000256" key="2">
    <source>
        <dbReference type="ARBA" id="ARBA00023015"/>
    </source>
</evidence>
<evidence type="ECO:0000256" key="4">
    <source>
        <dbReference type="ARBA" id="ARBA00023163"/>
    </source>
</evidence>
<dbReference type="Pfam" id="PF00392">
    <property type="entry name" value="GntR"/>
    <property type="match status" value="1"/>
</dbReference>
<protein>
    <submittedName>
        <fullName evidence="6">Substrate-binding domain-containing protein</fullName>
    </submittedName>
</protein>
<proteinExistence type="predicted"/>
<dbReference type="InterPro" id="IPR000524">
    <property type="entry name" value="Tscrpt_reg_HTH_GntR"/>
</dbReference>
<feature type="domain" description="HTH gntR-type" evidence="5">
    <location>
        <begin position="3"/>
        <end position="71"/>
    </location>
</feature>
<accession>A0A9D1V9E8</accession>
<sequence>MAKPLYKFIQDHILHLIEENKDNRSYMLPSENQLAIKLNASRVSVRKALAELEEEGKIYKVKGKGSFINNAPGAPNRPDAESSADIFAYICPDFTTAFPREIARGISDGFKEFNANTIYLSTYGSASKEEAAINLAKSLGCKGLVIMPSDEDNYNNAILSLAIDKFPTVLVDRLLFGLNLTCVSSDHYQIGYIAADFLAKKHSAVCMISLNNIVSSIRNRIEGFNHGLAAHRIHHPHHLIFRGNSTLDEITAYFSERPNITGIVCNSGHIFYLLVQAMHKLGKELNKDFEVITLDGDYKDLNATLGLKTFSLLQDDYRIGFEAATMLARYIYHDEPLHHMTVPLLQSPDNT</sequence>
<evidence type="ECO:0000313" key="6">
    <source>
        <dbReference type="EMBL" id="HIX08522.1"/>
    </source>
</evidence>
<dbReference type="InterPro" id="IPR025997">
    <property type="entry name" value="SBP_2_dom"/>
</dbReference>
<dbReference type="InterPro" id="IPR028082">
    <property type="entry name" value="Peripla_BP_I"/>
</dbReference>
<evidence type="ECO:0000256" key="3">
    <source>
        <dbReference type="ARBA" id="ARBA00023125"/>
    </source>
</evidence>
<evidence type="ECO:0000256" key="1">
    <source>
        <dbReference type="ARBA" id="ARBA00022491"/>
    </source>
</evidence>
<evidence type="ECO:0000313" key="7">
    <source>
        <dbReference type="Proteomes" id="UP000824204"/>
    </source>
</evidence>
<comment type="caution">
    <text evidence="6">The sequence shown here is derived from an EMBL/GenBank/DDBJ whole genome shotgun (WGS) entry which is preliminary data.</text>
</comment>
<dbReference type="Gene3D" id="3.40.50.2300">
    <property type="match status" value="2"/>
</dbReference>
<dbReference type="SUPFAM" id="SSF46785">
    <property type="entry name" value="Winged helix' DNA-binding domain"/>
    <property type="match status" value="1"/>
</dbReference>
<dbReference type="SUPFAM" id="SSF53822">
    <property type="entry name" value="Periplasmic binding protein-like I"/>
    <property type="match status" value="1"/>
</dbReference>
<dbReference type="EMBL" id="DXFX01000111">
    <property type="protein sequence ID" value="HIX08522.1"/>
    <property type="molecule type" value="Genomic_DNA"/>
</dbReference>
<dbReference type="Proteomes" id="UP000824204">
    <property type="component" value="Unassembled WGS sequence"/>
</dbReference>
<organism evidence="6 7">
    <name type="scientific">Candidatus Borkfalkia faecipullorum</name>
    <dbReference type="NCBI Taxonomy" id="2838510"/>
    <lineage>
        <taxon>Bacteria</taxon>
        <taxon>Bacillati</taxon>
        <taxon>Bacillota</taxon>
        <taxon>Clostridia</taxon>
        <taxon>Christensenellales</taxon>
        <taxon>Christensenellaceae</taxon>
        <taxon>Candidatus Borkfalkia</taxon>
    </lineage>
</organism>
<dbReference type="PROSITE" id="PS50949">
    <property type="entry name" value="HTH_GNTR"/>
    <property type="match status" value="1"/>
</dbReference>
<reference evidence="6" key="2">
    <citation type="submission" date="2021-04" db="EMBL/GenBank/DDBJ databases">
        <authorList>
            <person name="Gilroy R."/>
        </authorList>
    </citation>
    <scope>NUCLEOTIDE SEQUENCE</scope>
    <source>
        <strain evidence="6">811</strain>
    </source>
</reference>
<keyword evidence="2" id="KW-0805">Transcription regulation</keyword>
<dbReference type="InterPro" id="IPR036388">
    <property type="entry name" value="WH-like_DNA-bd_sf"/>
</dbReference>
<reference evidence="6" key="1">
    <citation type="journal article" date="2021" name="PeerJ">
        <title>Extensive microbial diversity within the chicken gut microbiome revealed by metagenomics and culture.</title>
        <authorList>
            <person name="Gilroy R."/>
            <person name="Ravi A."/>
            <person name="Getino M."/>
            <person name="Pursley I."/>
            <person name="Horton D.L."/>
            <person name="Alikhan N.F."/>
            <person name="Baker D."/>
            <person name="Gharbi K."/>
            <person name="Hall N."/>
            <person name="Watson M."/>
            <person name="Adriaenssens E.M."/>
            <person name="Foster-Nyarko E."/>
            <person name="Jarju S."/>
            <person name="Secka A."/>
            <person name="Antonio M."/>
            <person name="Oren A."/>
            <person name="Chaudhuri R.R."/>
            <person name="La Ragione R."/>
            <person name="Hildebrand F."/>
            <person name="Pallen M.J."/>
        </authorList>
    </citation>
    <scope>NUCLEOTIDE SEQUENCE</scope>
    <source>
        <strain evidence="6">811</strain>
    </source>
</reference>
<dbReference type="GO" id="GO:0000976">
    <property type="term" value="F:transcription cis-regulatory region binding"/>
    <property type="evidence" value="ECO:0007669"/>
    <property type="project" value="TreeGrafter"/>
</dbReference>
<dbReference type="GO" id="GO:0003700">
    <property type="term" value="F:DNA-binding transcription factor activity"/>
    <property type="evidence" value="ECO:0007669"/>
    <property type="project" value="InterPro"/>
</dbReference>
<dbReference type="PANTHER" id="PTHR30146:SF95">
    <property type="entry name" value="RIBOSE OPERON REPRESSOR"/>
    <property type="match status" value="1"/>
</dbReference>
<dbReference type="InterPro" id="IPR036390">
    <property type="entry name" value="WH_DNA-bd_sf"/>
</dbReference>
<keyword evidence="3" id="KW-0238">DNA-binding</keyword>
<dbReference type="CDD" id="cd06267">
    <property type="entry name" value="PBP1_LacI_sugar_binding-like"/>
    <property type="match status" value="1"/>
</dbReference>
<dbReference type="SMART" id="SM00345">
    <property type="entry name" value="HTH_GNTR"/>
    <property type="match status" value="1"/>
</dbReference>
<dbReference type="Gene3D" id="1.10.10.10">
    <property type="entry name" value="Winged helix-like DNA-binding domain superfamily/Winged helix DNA-binding domain"/>
    <property type="match status" value="1"/>
</dbReference>
<dbReference type="CDD" id="cd07377">
    <property type="entry name" value="WHTH_GntR"/>
    <property type="match status" value="1"/>
</dbReference>
<dbReference type="PANTHER" id="PTHR30146">
    <property type="entry name" value="LACI-RELATED TRANSCRIPTIONAL REPRESSOR"/>
    <property type="match status" value="1"/>
</dbReference>
<dbReference type="PRINTS" id="PR00035">
    <property type="entry name" value="HTHGNTR"/>
</dbReference>
<evidence type="ECO:0000259" key="5">
    <source>
        <dbReference type="PROSITE" id="PS50949"/>
    </source>
</evidence>
<keyword evidence="1" id="KW-0678">Repressor</keyword>